<dbReference type="InterPro" id="IPR006998">
    <property type="entry name" value="DltD"/>
</dbReference>
<comment type="pathway">
    <text evidence="1">Cell wall biogenesis; lipoteichoic acid biosynthesis.</text>
</comment>
<dbReference type="OrthoDB" id="1700484at2"/>
<keyword evidence="2" id="KW-0812">Transmembrane</keyword>
<dbReference type="EMBL" id="FPKS01000001">
    <property type="protein sequence ID" value="SFZ70427.1"/>
    <property type="molecule type" value="Genomic_DNA"/>
</dbReference>
<dbReference type="Proteomes" id="UP000185655">
    <property type="component" value="Unassembled WGS sequence"/>
</dbReference>
<keyword evidence="1" id="KW-1003">Cell membrane</keyword>
<dbReference type="RefSeq" id="WP_031365607.1">
    <property type="nucleotide sequence ID" value="NZ_FPKS01000001.1"/>
</dbReference>
<dbReference type="InterPro" id="IPR023896">
    <property type="entry name" value="LTA_DltD"/>
</dbReference>
<reference evidence="3 4" key="1">
    <citation type="submission" date="2016-11" db="EMBL/GenBank/DDBJ databases">
        <authorList>
            <person name="Jaros S."/>
            <person name="Januszkiewicz K."/>
            <person name="Wedrychowicz H."/>
        </authorList>
    </citation>
    <scope>NUCLEOTIDE SEQUENCE [LARGE SCALE GENOMIC DNA]</scope>
    <source>
        <strain evidence="3 4">DSM 22330</strain>
    </source>
</reference>
<dbReference type="PANTHER" id="PTHR40039:SF1">
    <property type="entry name" value="PROTEIN DLTD"/>
    <property type="match status" value="1"/>
</dbReference>
<dbReference type="NCBIfam" id="TIGR04092">
    <property type="entry name" value="LTA_DltD"/>
    <property type="match status" value="1"/>
</dbReference>
<dbReference type="GO" id="GO:0070395">
    <property type="term" value="P:lipoteichoic acid biosynthetic process"/>
    <property type="evidence" value="ECO:0007669"/>
    <property type="project" value="UniProtKB-UniRule"/>
</dbReference>
<accession>A0A1K2H448</accession>
<organism evidence="3 4">
    <name type="scientific">Pseudolactococcus chungangensis CAU 28 = DSM 22330</name>
    <dbReference type="NCBI Taxonomy" id="1122154"/>
    <lineage>
        <taxon>Bacteria</taxon>
        <taxon>Bacillati</taxon>
        <taxon>Bacillota</taxon>
        <taxon>Bacilli</taxon>
        <taxon>Lactobacillales</taxon>
        <taxon>Streptococcaceae</taxon>
        <taxon>Pseudolactococcus</taxon>
    </lineage>
</organism>
<evidence type="ECO:0000313" key="3">
    <source>
        <dbReference type="EMBL" id="SFZ70427.1"/>
    </source>
</evidence>
<name>A0A1K2H448_9LACT</name>
<proteinExistence type="inferred from homology"/>
<dbReference type="STRING" id="1122154.SAMN02746068_00211"/>
<gene>
    <name evidence="3" type="ORF">SAMN02746068_00211</name>
</gene>
<protein>
    <recommendedName>
        <fullName evidence="1">Protein DltD</fullName>
    </recommendedName>
</protein>
<keyword evidence="2" id="KW-1133">Transmembrane helix</keyword>
<dbReference type="AlphaFoldDB" id="A0A1K2H448"/>
<evidence type="ECO:0000313" key="4">
    <source>
        <dbReference type="Proteomes" id="UP000185655"/>
    </source>
</evidence>
<dbReference type="Pfam" id="PF04914">
    <property type="entry name" value="DltD"/>
    <property type="match status" value="1"/>
</dbReference>
<sequence>MLKRLWFIFGPLLVAFVGLFALLLLAPERKSHHLSDEKRAATALTPIVFKNAALKKEALSDPNHRFVPFFGSSEWRRLDEMHPSILSEAYKRDYTPFLLGLKGAESLTHYFGLQQIKPQLEGKQAVFVISPQWFVKEGQVPGAFNYYYASDQGYSFLKQSTGSAEDKYAAKRFLALAPESPISRFMKKIADGKRLTTFDKWQIKLAQRLASREDNLFAGMQFGDNYQDKVKPRAAKLPQPYNLEVLQTKAKRLGEEHTNNNQFGILNSFYYQQIKHRLNQLKNSQTNFSYLHSPEYNDFQLILSEFAKDHTDVMFVIPPVNEKWQAYTGLGQEMYAKTVDKIRYQLSSQGFNQVADLSKCGNEPYFMQDTIHLGWNGWLAFDKAVNPFLTNKQPTPNYHLNDYFFSREWAEQD</sequence>
<dbReference type="UniPathway" id="UPA00556"/>
<dbReference type="PANTHER" id="PTHR40039">
    <property type="entry name" value="PROTEIN DLTD"/>
    <property type="match status" value="1"/>
</dbReference>
<evidence type="ECO:0000256" key="2">
    <source>
        <dbReference type="SAM" id="Phobius"/>
    </source>
</evidence>
<evidence type="ECO:0000256" key="1">
    <source>
        <dbReference type="PIRNR" id="PIRNR021438"/>
    </source>
</evidence>
<dbReference type="GO" id="GO:0005886">
    <property type="term" value="C:plasma membrane"/>
    <property type="evidence" value="ECO:0007669"/>
    <property type="project" value="UniProtKB-UniRule"/>
</dbReference>
<feature type="transmembrane region" description="Helical" evidence="2">
    <location>
        <begin position="6"/>
        <end position="26"/>
    </location>
</feature>
<dbReference type="PIRSF" id="PIRSF021438">
    <property type="entry name" value="DltD"/>
    <property type="match status" value="1"/>
</dbReference>
<comment type="similarity">
    <text evidence="1">Belongs to the DltD family.</text>
</comment>
<keyword evidence="1 2" id="KW-0472">Membrane</keyword>